<comment type="caution">
    <text evidence="1">The sequence shown here is derived from an EMBL/GenBank/DDBJ whole genome shotgun (WGS) entry which is preliminary data.</text>
</comment>
<dbReference type="AlphaFoldDB" id="A0A8K0GDA3"/>
<name>A0A8K0GDA3_IGNLU</name>
<gene>
    <name evidence="1" type="ORF">ILUMI_05736</name>
</gene>
<protein>
    <submittedName>
        <fullName evidence="1">Uncharacterized protein</fullName>
    </submittedName>
</protein>
<sequence length="88" mass="10173">MEWSEAPKAYLLTNKTLKAVFQAYRFASNEYREFPLRFGDMVCRALDADVVGAKKMMAKCGNMSGCTFFKVILHAINNYKMKKDIYKN</sequence>
<evidence type="ECO:0000313" key="1">
    <source>
        <dbReference type="EMBL" id="KAF2900450.1"/>
    </source>
</evidence>
<dbReference type="OrthoDB" id="8180029at2759"/>
<dbReference type="EMBL" id="VTPC01002189">
    <property type="protein sequence ID" value="KAF2900450.1"/>
    <property type="molecule type" value="Genomic_DNA"/>
</dbReference>
<organism evidence="1 2">
    <name type="scientific">Ignelater luminosus</name>
    <name type="common">Cucubano</name>
    <name type="synonym">Pyrophorus luminosus</name>
    <dbReference type="NCBI Taxonomy" id="2038154"/>
    <lineage>
        <taxon>Eukaryota</taxon>
        <taxon>Metazoa</taxon>
        <taxon>Ecdysozoa</taxon>
        <taxon>Arthropoda</taxon>
        <taxon>Hexapoda</taxon>
        <taxon>Insecta</taxon>
        <taxon>Pterygota</taxon>
        <taxon>Neoptera</taxon>
        <taxon>Endopterygota</taxon>
        <taxon>Coleoptera</taxon>
        <taxon>Polyphaga</taxon>
        <taxon>Elateriformia</taxon>
        <taxon>Elateroidea</taxon>
        <taxon>Elateridae</taxon>
        <taxon>Agrypninae</taxon>
        <taxon>Pyrophorini</taxon>
        <taxon>Ignelater</taxon>
    </lineage>
</organism>
<proteinExistence type="predicted"/>
<evidence type="ECO:0000313" key="2">
    <source>
        <dbReference type="Proteomes" id="UP000801492"/>
    </source>
</evidence>
<dbReference type="Proteomes" id="UP000801492">
    <property type="component" value="Unassembled WGS sequence"/>
</dbReference>
<keyword evidence="2" id="KW-1185">Reference proteome</keyword>
<reference evidence="1" key="1">
    <citation type="submission" date="2019-08" db="EMBL/GenBank/DDBJ databases">
        <title>The genome of the North American firefly Photinus pyralis.</title>
        <authorList>
            <consortium name="Photinus pyralis genome working group"/>
            <person name="Fallon T.R."/>
            <person name="Sander Lower S.E."/>
            <person name="Weng J.-K."/>
        </authorList>
    </citation>
    <scope>NUCLEOTIDE SEQUENCE</scope>
    <source>
        <strain evidence="1">TRF0915ILg1</strain>
        <tissue evidence="1">Whole body</tissue>
    </source>
</reference>
<accession>A0A8K0GDA3</accession>